<keyword evidence="2" id="KW-0677">Repeat</keyword>
<dbReference type="EMBL" id="MNPJ01000014">
    <property type="protein sequence ID" value="OQS54992.1"/>
    <property type="molecule type" value="Genomic_DNA"/>
</dbReference>
<dbReference type="PROSITE" id="PS00678">
    <property type="entry name" value="WD_REPEATS_1"/>
    <property type="match status" value="1"/>
</dbReference>
<dbReference type="SUPFAM" id="SSF50998">
    <property type="entry name" value="Quinoprotein alcohol dehydrogenase-like"/>
    <property type="match status" value="1"/>
</dbReference>
<evidence type="ECO:0000256" key="2">
    <source>
        <dbReference type="ARBA" id="ARBA00022737"/>
    </source>
</evidence>
<feature type="repeat" description="WD" evidence="3">
    <location>
        <begin position="92"/>
        <end position="135"/>
    </location>
</feature>
<evidence type="ECO:0000256" key="3">
    <source>
        <dbReference type="PROSITE-ProRule" id="PRU00221"/>
    </source>
</evidence>
<sequence>MSHLLVKLESVSDLENISVNEDITQVPSNITCKQLKSLFNLSESVSLYVNGNMIINTLEESLNNVIDSENIKIIKVVETKGSAPASYCSSVISGHNGPILKSIFYKHKNKTFLCTAGADKTVRFWDLLTKTQFKVNQQHNHWVMTLCELDDYIVSGSMDSSICVFDKDGKYIRNINKQKKGIVKIIKVKDNEFICGARDGSVVHYSIEKNIEAHVHIISKYQHKDSVSDVCVYKNLLCSSSIKGVVKVFELHNFVYVCDLNDNQTRINCVSMGENSIITGDDLGNVVVYQISGKGAKVKYRVKHKREVISICIDPNGINFASASFDKTVKGWNLATGECLFTVHHVKEVYTVKYLNDLVISAGKDRLVKTYRPSTKEHLNSFVTGDEVYDVCYENKKLVAVGKDSNVYFFS</sequence>
<dbReference type="SMART" id="SM00320">
    <property type="entry name" value="WD40"/>
    <property type="match status" value="8"/>
</dbReference>
<dbReference type="PROSITE" id="PS50082">
    <property type="entry name" value="WD_REPEATS_2"/>
    <property type="match status" value="2"/>
</dbReference>
<evidence type="ECO:0000313" key="5">
    <source>
        <dbReference type="Proteomes" id="UP000192758"/>
    </source>
</evidence>
<accession>A0A1W0E716</accession>
<dbReference type="InterPro" id="IPR011047">
    <property type="entry name" value="Quinoprotein_ADH-like_sf"/>
</dbReference>
<feature type="repeat" description="WD" evidence="3">
    <location>
        <begin position="301"/>
        <end position="342"/>
    </location>
</feature>
<evidence type="ECO:0000313" key="4">
    <source>
        <dbReference type="EMBL" id="OQS54992.1"/>
    </source>
</evidence>
<keyword evidence="1 3" id="KW-0853">WD repeat</keyword>
<gene>
    <name evidence="4" type="primary">NLE1</name>
    <name evidence="4" type="ORF">EHP00_1568</name>
</gene>
<dbReference type="Gene3D" id="2.130.10.10">
    <property type="entry name" value="YVTN repeat-like/Quinoprotein amine dehydrogenase"/>
    <property type="match status" value="2"/>
</dbReference>
<name>A0A1W0E716_9MICR</name>
<dbReference type="VEuPathDB" id="MicrosporidiaDB:EHP00_1568"/>
<comment type="caution">
    <text evidence="4">The sequence shown here is derived from an EMBL/GenBank/DDBJ whole genome shotgun (WGS) entry which is preliminary data.</text>
</comment>
<dbReference type="Proteomes" id="UP000192758">
    <property type="component" value="Unassembled WGS sequence"/>
</dbReference>
<dbReference type="PANTHER" id="PTHR19848:SF8">
    <property type="entry name" value="F-BOX AND WD REPEAT DOMAIN CONTAINING 7"/>
    <property type="match status" value="1"/>
</dbReference>
<dbReference type="OrthoDB" id="544788at2759"/>
<dbReference type="InterPro" id="IPR001680">
    <property type="entry name" value="WD40_rpt"/>
</dbReference>
<protein>
    <submittedName>
        <fullName evidence="4">NLE1</fullName>
    </submittedName>
</protein>
<dbReference type="InterPro" id="IPR019775">
    <property type="entry name" value="WD40_repeat_CS"/>
</dbReference>
<dbReference type="PROSITE" id="PS50294">
    <property type="entry name" value="WD_REPEATS_REGION"/>
    <property type="match status" value="1"/>
</dbReference>
<reference evidence="4 5" key="1">
    <citation type="journal article" date="2017" name="Environ. Microbiol.">
        <title>Decay of the glycolytic pathway and adaptation to intranuclear parasitism within Enterocytozoonidae microsporidia.</title>
        <authorList>
            <person name="Wiredu Boakye D."/>
            <person name="Jaroenlak P."/>
            <person name="Prachumwat A."/>
            <person name="Williams T.A."/>
            <person name="Bateman K.S."/>
            <person name="Itsathitphaisarn O."/>
            <person name="Sritunyalucksana K."/>
            <person name="Paszkiewicz K.H."/>
            <person name="Moore K.A."/>
            <person name="Stentiford G.D."/>
            <person name="Williams B.A."/>
        </authorList>
    </citation>
    <scope>NUCLEOTIDE SEQUENCE [LARGE SCALE GENOMIC DNA]</scope>
    <source>
        <strain evidence="4 5">TH1</strain>
    </source>
</reference>
<organism evidence="4 5">
    <name type="scientific">Ecytonucleospora hepatopenaei</name>
    <dbReference type="NCBI Taxonomy" id="646526"/>
    <lineage>
        <taxon>Eukaryota</taxon>
        <taxon>Fungi</taxon>
        <taxon>Fungi incertae sedis</taxon>
        <taxon>Microsporidia</taxon>
        <taxon>Enterocytozoonidae</taxon>
        <taxon>Ecytonucleospora</taxon>
    </lineage>
</organism>
<dbReference type="STRING" id="646526.A0A1W0E716"/>
<dbReference type="Pfam" id="PF00400">
    <property type="entry name" value="WD40"/>
    <property type="match status" value="3"/>
</dbReference>
<keyword evidence="5" id="KW-1185">Reference proteome</keyword>
<dbReference type="PANTHER" id="PTHR19848">
    <property type="entry name" value="WD40 REPEAT PROTEIN"/>
    <property type="match status" value="1"/>
</dbReference>
<dbReference type="AlphaFoldDB" id="A0A1W0E716"/>
<proteinExistence type="predicted"/>
<dbReference type="InterPro" id="IPR015943">
    <property type="entry name" value="WD40/YVTN_repeat-like_dom_sf"/>
</dbReference>
<evidence type="ECO:0000256" key="1">
    <source>
        <dbReference type="ARBA" id="ARBA00022574"/>
    </source>
</evidence>